<dbReference type="Gene3D" id="1.10.1740.10">
    <property type="match status" value="1"/>
</dbReference>
<dbReference type="Pfam" id="PF04542">
    <property type="entry name" value="Sigma70_r2"/>
    <property type="match status" value="1"/>
</dbReference>
<dbReference type="EMBL" id="JAULBC010000001">
    <property type="protein sequence ID" value="MEX6686949.1"/>
    <property type="molecule type" value="Genomic_DNA"/>
</dbReference>
<comment type="caution">
    <text evidence="7">The sequence shown here is derived from an EMBL/GenBank/DDBJ whole genome shotgun (WGS) entry which is preliminary data.</text>
</comment>
<dbReference type="InterPro" id="IPR036388">
    <property type="entry name" value="WH-like_DNA-bd_sf"/>
</dbReference>
<evidence type="ECO:0000256" key="4">
    <source>
        <dbReference type="ARBA" id="ARBA00023163"/>
    </source>
</evidence>
<organism evidence="7 8">
    <name type="scientific">Danxiaibacter flavus</name>
    <dbReference type="NCBI Taxonomy" id="3049108"/>
    <lineage>
        <taxon>Bacteria</taxon>
        <taxon>Pseudomonadati</taxon>
        <taxon>Bacteroidota</taxon>
        <taxon>Chitinophagia</taxon>
        <taxon>Chitinophagales</taxon>
        <taxon>Chitinophagaceae</taxon>
        <taxon>Danxiaibacter</taxon>
    </lineage>
</organism>
<feature type="domain" description="RNA polymerase sigma-70 region 2" evidence="5">
    <location>
        <begin position="21"/>
        <end position="88"/>
    </location>
</feature>
<evidence type="ECO:0000313" key="7">
    <source>
        <dbReference type="EMBL" id="MEX6686949.1"/>
    </source>
</evidence>
<dbReference type="Proteomes" id="UP001560573">
    <property type="component" value="Unassembled WGS sequence"/>
</dbReference>
<dbReference type="RefSeq" id="WP_369328346.1">
    <property type="nucleotide sequence ID" value="NZ_JAULBC010000001.1"/>
</dbReference>
<dbReference type="Gene3D" id="1.10.10.10">
    <property type="entry name" value="Winged helix-like DNA-binding domain superfamily/Winged helix DNA-binding domain"/>
    <property type="match status" value="1"/>
</dbReference>
<name>A0ABV3ZAQ4_9BACT</name>
<evidence type="ECO:0000256" key="3">
    <source>
        <dbReference type="ARBA" id="ARBA00023082"/>
    </source>
</evidence>
<evidence type="ECO:0000256" key="1">
    <source>
        <dbReference type="ARBA" id="ARBA00010641"/>
    </source>
</evidence>
<dbReference type="InterPro" id="IPR039425">
    <property type="entry name" value="RNA_pol_sigma-70-like"/>
</dbReference>
<keyword evidence="3" id="KW-0731">Sigma factor</keyword>
<dbReference type="Pfam" id="PF08281">
    <property type="entry name" value="Sigma70_r4_2"/>
    <property type="match status" value="1"/>
</dbReference>
<dbReference type="PANTHER" id="PTHR43133:SF46">
    <property type="entry name" value="RNA POLYMERASE SIGMA-70 FACTOR ECF SUBFAMILY"/>
    <property type="match status" value="1"/>
</dbReference>
<sequence>MPYCEVLALLQQGEESALSALMKEFYNDLYNYAYKFAKDDALVKDAIQEVFIDLWQRRHNADKIVSIRFYLLKAIKNTVLKSIEKRKRFLGESDVEPAAFESVFDVEKIIIERQVSEEQAARLRLLLEQLSARQREIIYLTFYQQLTAGEIALLMNINKQSVYNLLHESLQKLRLYWKQQPLNAGANAACALLAMMIAN</sequence>
<keyword evidence="2" id="KW-0805">Transcription regulation</keyword>
<dbReference type="PANTHER" id="PTHR43133">
    <property type="entry name" value="RNA POLYMERASE ECF-TYPE SIGMA FACTO"/>
    <property type="match status" value="1"/>
</dbReference>
<evidence type="ECO:0000259" key="6">
    <source>
        <dbReference type="Pfam" id="PF08281"/>
    </source>
</evidence>
<evidence type="ECO:0000259" key="5">
    <source>
        <dbReference type="Pfam" id="PF04542"/>
    </source>
</evidence>
<evidence type="ECO:0000256" key="2">
    <source>
        <dbReference type="ARBA" id="ARBA00023015"/>
    </source>
</evidence>
<dbReference type="InterPro" id="IPR007627">
    <property type="entry name" value="RNA_pol_sigma70_r2"/>
</dbReference>
<feature type="domain" description="RNA polymerase sigma factor 70 region 4 type 2" evidence="6">
    <location>
        <begin position="122"/>
        <end position="173"/>
    </location>
</feature>
<keyword evidence="4" id="KW-0804">Transcription</keyword>
<dbReference type="SUPFAM" id="SSF88946">
    <property type="entry name" value="Sigma2 domain of RNA polymerase sigma factors"/>
    <property type="match status" value="1"/>
</dbReference>
<dbReference type="NCBIfam" id="TIGR02937">
    <property type="entry name" value="sigma70-ECF"/>
    <property type="match status" value="1"/>
</dbReference>
<dbReference type="CDD" id="cd06171">
    <property type="entry name" value="Sigma70_r4"/>
    <property type="match status" value="1"/>
</dbReference>
<keyword evidence="8" id="KW-1185">Reference proteome</keyword>
<reference evidence="7 8" key="1">
    <citation type="submission" date="2023-07" db="EMBL/GenBank/DDBJ databases">
        <authorList>
            <person name="Lian W.-H."/>
        </authorList>
    </citation>
    <scope>NUCLEOTIDE SEQUENCE [LARGE SCALE GENOMIC DNA]</scope>
    <source>
        <strain evidence="7 8">SYSU DXS3180</strain>
    </source>
</reference>
<dbReference type="InterPro" id="IPR013325">
    <property type="entry name" value="RNA_pol_sigma_r2"/>
</dbReference>
<gene>
    <name evidence="7" type="ORF">QTN47_05565</name>
</gene>
<comment type="similarity">
    <text evidence="1">Belongs to the sigma-70 factor family. ECF subfamily.</text>
</comment>
<dbReference type="InterPro" id="IPR013324">
    <property type="entry name" value="RNA_pol_sigma_r3/r4-like"/>
</dbReference>
<dbReference type="InterPro" id="IPR014284">
    <property type="entry name" value="RNA_pol_sigma-70_dom"/>
</dbReference>
<dbReference type="InterPro" id="IPR013249">
    <property type="entry name" value="RNA_pol_sigma70_r4_t2"/>
</dbReference>
<evidence type="ECO:0000313" key="8">
    <source>
        <dbReference type="Proteomes" id="UP001560573"/>
    </source>
</evidence>
<accession>A0ABV3ZAQ4</accession>
<dbReference type="SUPFAM" id="SSF88659">
    <property type="entry name" value="Sigma3 and sigma4 domains of RNA polymerase sigma factors"/>
    <property type="match status" value="1"/>
</dbReference>
<protein>
    <submittedName>
        <fullName evidence="7">Sigma-70 family RNA polymerase sigma factor</fullName>
    </submittedName>
</protein>
<proteinExistence type="inferred from homology"/>